<keyword evidence="1" id="KW-0812">Transmembrane</keyword>
<proteinExistence type="predicted"/>
<dbReference type="OrthoDB" id="6774658at2"/>
<reference evidence="3 4" key="1">
    <citation type="journal article" date="2011" name="Front. Microbiol.">
        <title>Genomic signatures of strain selection and enhancement in Bacillus atrophaeus var. globigii, a historical biowarfare simulant.</title>
        <authorList>
            <person name="Gibbons H.S."/>
            <person name="Broomall S.M."/>
            <person name="McNew L.A."/>
            <person name="Daligault H."/>
            <person name="Chapman C."/>
            <person name="Bruce D."/>
            <person name="Karavis M."/>
            <person name="Krepps M."/>
            <person name="McGregor P.A."/>
            <person name="Hong C."/>
            <person name="Park K.H."/>
            <person name="Akmal A."/>
            <person name="Feldman A."/>
            <person name="Lin J.S."/>
            <person name="Chang W.E."/>
            <person name="Higgs B.W."/>
            <person name="Demirev P."/>
            <person name="Lindquist J."/>
            <person name="Liem A."/>
            <person name="Fochler E."/>
            <person name="Read T.D."/>
            <person name="Tapia R."/>
            <person name="Johnson S."/>
            <person name="Bishop-Lilly K.A."/>
            <person name="Detter C."/>
            <person name="Han C."/>
            <person name="Sozhamannan S."/>
            <person name="Rosenzweig C.N."/>
            <person name="Skowronski E.W."/>
        </authorList>
    </citation>
    <scope>NUCLEOTIDE SEQUENCE [LARGE SCALE GENOMIC DNA]</scope>
    <source>
        <strain evidence="3 4">GYP-17</strain>
    </source>
</reference>
<dbReference type="RefSeq" id="WP_126776089.1">
    <property type="nucleotide sequence ID" value="NZ_PIPM01000002.1"/>
</dbReference>
<dbReference type="Gene3D" id="3.40.50.300">
    <property type="entry name" value="P-loop containing nucleotide triphosphate hydrolases"/>
    <property type="match status" value="1"/>
</dbReference>
<sequence>MNKYRFQDESPSAEDRFLGGGHQRAASAVCDTLTEDNGINIVGIEGPLGSGKSTVIELIRQKLEGNPQHKTFEIIDFNVEKYQHGATKKALIETIYDNINRHFKPGCTERALKAKQIALGNKLDYSIDVNSHFSAWTIAFAIAVLFAVGAARDGLTGLGYFLEFVVLRESHEPSFKHGLAVFFFLSPFVILFLSYLKVERLNIPSISNLFKRTGSDRVSETFDITREVGPYELEEALKEFQHSLKEDVKIILVIDNIDRVTDDKLREVWSDIDVFKSIANTQIQVLIPYSAVHVEAILNKEAKQEHAAIGREFISKRIPITFRVSPLVTADWRKELERMAQESIPKMPTIEVDMATKLIGIWTGDDDEITPRYLKRLVNLVVSSMLLEAEEIKSATAFYYYLAVYLGGIPLDQVASDYAEAEVPRSSVVDDRIVQSMKVLKSGIPLQDITLDLASIHFQTSYEIAESEFLIKPIESALRKNAPKALLSKQGILGYESILEDAIDQIGTEDIVVTAAHMLEDKATQESGHVWMSKFLPVINDKTKSDSQELNDSVKYTSAWQTVHKAGYQVSDAKLLRIYNSLNNKAHKIQDENLELLYTLSTILKVMPSIISDFNAVTYVTLLWPNRNKTPYWSIEDIELEEEQAIALLNELDQVPYDESDGTALAAIAEHTNELFEHILTSYRLSWERFESKKPQPLVKISDADKDPERLTRNIFKVAWTQVQIGEMLKQLQSLTNEDAKSKLWAQIITVCLITKQRPPQDVRSEDQTDYAYLASCLASQCSLEDVYQELALEDHLVPVARALKVLIIDDKVDTLVIGDAIEKFELLLLSQLPSEEILLWLKRWDVTDITLPHVLSAPKSFIDAVSESPSGDAFAEHIRNLLGAKNEAWWESQIKIPHENIRHFVTACFLQKGKSFKQCGNLTAAIITIISDKERLKTAEKKWLSMLVEILTGPSRRRVISAAQSVFNIHNYPPDYKIMLVSHFGVEITFDFSDVEKAAEVLLYLLQVGRDDEGFLKWLDSQDANLSKWSSEKLDELIELLNNNNKIKAHLSSIANHKLIQERLVNEEDT</sequence>
<evidence type="ECO:0000256" key="1">
    <source>
        <dbReference type="SAM" id="Phobius"/>
    </source>
</evidence>
<organism evidence="3 4">
    <name type="scientific">Aliidiomarina sanyensis</name>
    <dbReference type="NCBI Taxonomy" id="1249555"/>
    <lineage>
        <taxon>Bacteria</taxon>
        <taxon>Pseudomonadati</taxon>
        <taxon>Pseudomonadota</taxon>
        <taxon>Gammaproteobacteria</taxon>
        <taxon>Alteromonadales</taxon>
        <taxon>Idiomarinaceae</taxon>
        <taxon>Aliidiomarina</taxon>
    </lineage>
</organism>
<feature type="transmembrane region" description="Helical" evidence="1">
    <location>
        <begin position="133"/>
        <end position="151"/>
    </location>
</feature>
<dbReference type="AlphaFoldDB" id="A0A432WPJ4"/>
<keyword evidence="1" id="KW-0472">Membrane</keyword>
<dbReference type="EMBL" id="PIPM01000002">
    <property type="protein sequence ID" value="RUO35712.1"/>
    <property type="molecule type" value="Genomic_DNA"/>
</dbReference>
<dbReference type="InterPro" id="IPR027417">
    <property type="entry name" value="P-loop_NTPase"/>
</dbReference>
<evidence type="ECO:0000313" key="4">
    <source>
        <dbReference type="Proteomes" id="UP000288405"/>
    </source>
</evidence>
<keyword evidence="4" id="KW-1185">Reference proteome</keyword>
<feature type="domain" description="KAP NTPase" evidence="2">
    <location>
        <begin position="38"/>
        <end position="382"/>
    </location>
</feature>
<accession>A0A432WPJ4</accession>
<gene>
    <name evidence="3" type="ORF">CWE11_02835</name>
</gene>
<evidence type="ECO:0000259" key="2">
    <source>
        <dbReference type="Pfam" id="PF07693"/>
    </source>
</evidence>
<dbReference type="SUPFAM" id="SSF52540">
    <property type="entry name" value="P-loop containing nucleoside triphosphate hydrolases"/>
    <property type="match status" value="1"/>
</dbReference>
<keyword evidence="1" id="KW-1133">Transmembrane helix</keyword>
<dbReference type="Proteomes" id="UP000288405">
    <property type="component" value="Unassembled WGS sequence"/>
</dbReference>
<protein>
    <recommendedName>
        <fullName evidence="2">KAP NTPase domain-containing protein</fullName>
    </recommendedName>
</protein>
<evidence type="ECO:0000313" key="3">
    <source>
        <dbReference type="EMBL" id="RUO35712.1"/>
    </source>
</evidence>
<dbReference type="InterPro" id="IPR011646">
    <property type="entry name" value="KAP_P-loop"/>
</dbReference>
<name>A0A432WPJ4_9GAMM</name>
<comment type="caution">
    <text evidence="3">The sequence shown here is derived from an EMBL/GenBank/DDBJ whole genome shotgun (WGS) entry which is preliminary data.</text>
</comment>
<dbReference type="Pfam" id="PF07693">
    <property type="entry name" value="KAP_NTPase"/>
    <property type="match status" value="1"/>
</dbReference>